<keyword evidence="5" id="KW-0631">Potassium channel</keyword>
<evidence type="ECO:0000256" key="3">
    <source>
        <dbReference type="ARBA" id="ARBA00022538"/>
    </source>
</evidence>
<dbReference type="SUPFAM" id="SSF81324">
    <property type="entry name" value="Voltage-gated potassium channels"/>
    <property type="match status" value="1"/>
</dbReference>
<dbReference type="Gene3D" id="3.30.710.10">
    <property type="entry name" value="Potassium Channel Kv1.1, Chain A"/>
    <property type="match status" value="1"/>
</dbReference>
<dbReference type="OrthoDB" id="415460at2759"/>
<evidence type="ECO:0000256" key="11">
    <source>
        <dbReference type="ARBA" id="ARBA00023303"/>
    </source>
</evidence>
<dbReference type="InterPro" id="IPR003972">
    <property type="entry name" value="K_chnl_volt-dep_Kv1"/>
</dbReference>
<dbReference type="FunFam" id="1.10.287.70:FF:000002">
    <property type="entry name" value="Potassium voltage-gated channel subfamily a member"/>
    <property type="match status" value="1"/>
</dbReference>
<dbReference type="SUPFAM" id="SSF54695">
    <property type="entry name" value="POZ domain"/>
    <property type="match status" value="1"/>
</dbReference>
<evidence type="ECO:0000256" key="4">
    <source>
        <dbReference type="ARBA" id="ARBA00022692"/>
    </source>
</evidence>
<dbReference type="Gene3D" id="1.20.120.350">
    <property type="entry name" value="Voltage-gated potassium channels. Chain C"/>
    <property type="match status" value="1"/>
</dbReference>
<evidence type="ECO:0000313" key="16">
    <source>
        <dbReference type="RefSeq" id="XP_031564950.1"/>
    </source>
</evidence>
<keyword evidence="8 12" id="KW-1133">Transmembrane helix</keyword>
<evidence type="ECO:0000313" key="15">
    <source>
        <dbReference type="Proteomes" id="UP000515163"/>
    </source>
</evidence>
<keyword evidence="11" id="KW-0407">Ion channel</keyword>
<dbReference type="PRINTS" id="PR01491">
    <property type="entry name" value="KVCHANNEL"/>
</dbReference>
<feature type="transmembrane region" description="Helical" evidence="12">
    <location>
        <begin position="336"/>
        <end position="357"/>
    </location>
</feature>
<keyword evidence="4 12" id="KW-0812">Transmembrane</keyword>
<dbReference type="InterPro" id="IPR003968">
    <property type="entry name" value="K_chnl_volt-dep_Kv"/>
</dbReference>
<evidence type="ECO:0000256" key="2">
    <source>
        <dbReference type="ARBA" id="ARBA00022448"/>
    </source>
</evidence>
<keyword evidence="2" id="KW-0813">Transport</keyword>
<evidence type="ECO:0000256" key="8">
    <source>
        <dbReference type="ARBA" id="ARBA00022989"/>
    </source>
</evidence>
<evidence type="ECO:0000256" key="5">
    <source>
        <dbReference type="ARBA" id="ARBA00022826"/>
    </source>
</evidence>
<keyword evidence="6" id="KW-0851">Voltage-gated channel</keyword>
<dbReference type="KEGG" id="aten:116300260"/>
<dbReference type="AlphaFoldDB" id="A0A6P8IEY2"/>
<dbReference type="InParanoid" id="A0A6P8IEY2"/>
<gene>
    <name evidence="16" type="primary">LOC116300260</name>
</gene>
<keyword evidence="15" id="KW-1185">Reference proteome</keyword>
<evidence type="ECO:0000256" key="9">
    <source>
        <dbReference type="ARBA" id="ARBA00023065"/>
    </source>
</evidence>
<dbReference type="InterPro" id="IPR011333">
    <property type="entry name" value="SKP1/BTB/POZ_sf"/>
</dbReference>
<dbReference type="PRINTS" id="PR00169">
    <property type="entry name" value="KCHANNEL"/>
</dbReference>
<dbReference type="FunFam" id="3.30.710.10:FF:000157">
    <property type="entry name" value="Potassium channel"/>
    <property type="match status" value="1"/>
</dbReference>
<evidence type="ECO:0000256" key="12">
    <source>
        <dbReference type="SAM" id="Phobius"/>
    </source>
</evidence>
<dbReference type="Pfam" id="PF02214">
    <property type="entry name" value="BTB_2"/>
    <property type="match status" value="1"/>
</dbReference>
<dbReference type="PANTHER" id="PTHR11537">
    <property type="entry name" value="VOLTAGE-GATED POTASSIUM CHANNEL"/>
    <property type="match status" value="1"/>
</dbReference>
<reference evidence="16" key="1">
    <citation type="submission" date="2025-08" db="UniProtKB">
        <authorList>
            <consortium name="RefSeq"/>
        </authorList>
    </citation>
    <scope>IDENTIFICATION</scope>
    <source>
        <tissue evidence="16">Tentacle</tissue>
    </source>
</reference>
<dbReference type="GO" id="GO:0005251">
    <property type="term" value="F:delayed rectifier potassium channel activity"/>
    <property type="evidence" value="ECO:0007669"/>
    <property type="project" value="TreeGrafter"/>
</dbReference>
<evidence type="ECO:0000259" key="13">
    <source>
        <dbReference type="Pfam" id="PF00520"/>
    </source>
</evidence>
<dbReference type="Pfam" id="PF00520">
    <property type="entry name" value="Ion_trans"/>
    <property type="match status" value="1"/>
</dbReference>
<name>A0A6P8IEY2_ACTTE</name>
<dbReference type="InterPro" id="IPR027359">
    <property type="entry name" value="Volt_channel_dom_sf"/>
</dbReference>
<keyword evidence="3" id="KW-0633">Potassium transport</keyword>
<feature type="domain" description="Ion transport" evidence="13">
    <location>
        <begin position="176"/>
        <end position="429"/>
    </location>
</feature>
<comment type="subcellular location">
    <subcellularLocation>
        <location evidence="1">Membrane</location>
        <topology evidence="1">Multi-pass membrane protein</topology>
    </subcellularLocation>
</comment>
<dbReference type="GeneID" id="116300260"/>
<dbReference type="InterPro" id="IPR005821">
    <property type="entry name" value="Ion_trans_dom"/>
</dbReference>
<dbReference type="Gene3D" id="1.10.287.70">
    <property type="match status" value="1"/>
</dbReference>
<feature type="domain" description="Potassium channel tetramerisation-type BTB" evidence="14">
    <location>
        <begin position="48"/>
        <end position="137"/>
    </location>
</feature>
<feature type="transmembrane region" description="Helical" evidence="12">
    <location>
        <begin position="397"/>
        <end position="418"/>
    </location>
</feature>
<evidence type="ECO:0000256" key="6">
    <source>
        <dbReference type="ARBA" id="ARBA00022882"/>
    </source>
</evidence>
<proteinExistence type="predicted"/>
<dbReference type="FunFam" id="1.20.120.350:FF:000074">
    <property type="entry name" value="SHaW family of potassium channels"/>
    <property type="match status" value="1"/>
</dbReference>
<organism evidence="15 16">
    <name type="scientific">Actinia tenebrosa</name>
    <name type="common">Australian red waratah sea anemone</name>
    <dbReference type="NCBI Taxonomy" id="6105"/>
    <lineage>
        <taxon>Eukaryota</taxon>
        <taxon>Metazoa</taxon>
        <taxon>Cnidaria</taxon>
        <taxon>Anthozoa</taxon>
        <taxon>Hexacorallia</taxon>
        <taxon>Actiniaria</taxon>
        <taxon>Actiniidae</taxon>
        <taxon>Actinia</taxon>
    </lineage>
</organism>
<protein>
    <submittedName>
        <fullName evidence="16">Potassium voltage-gated channel subfamily A member 3-like</fullName>
    </submittedName>
</protein>
<evidence type="ECO:0000259" key="14">
    <source>
        <dbReference type="Pfam" id="PF02214"/>
    </source>
</evidence>
<evidence type="ECO:0000256" key="1">
    <source>
        <dbReference type="ARBA" id="ARBA00004141"/>
    </source>
</evidence>
<dbReference type="Proteomes" id="UP000515163">
    <property type="component" value="Unplaced"/>
</dbReference>
<accession>A0A6P8IEY2</accession>
<dbReference type="GO" id="GO:0001508">
    <property type="term" value="P:action potential"/>
    <property type="evidence" value="ECO:0007669"/>
    <property type="project" value="TreeGrafter"/>
</dbReference>
<keyword evidence="9" id="KW-0406">Ion transport</keyword>
<dbReference type="PANTHER" id="PTHR11537:SF113">
    <property type="entry name" value="POTASSIUM VOLTAGE-GATED CHANNEL PROTEIN SHAKER"/>
    <property type="match status" value="1"/>
</dbReference>
<evidence type="ECO:0000256" key="7">
    <source>
        <dbReference type="ARBA" id="ARBA00022958"/>
    </source>
</evidence>
<feature type="transmembrane region" description="Helical" evidence="12">
    <location>
        <begin position="177"/>
        <end position="198"/>
    </location>
</feature>
<dbReference type="GO" id="GO:0008076">
    <property type="term" value="C:voltage-gated potassium channel complex"/>
    <property type="evidence" value="ECO:0007669"/>
    <property type="project" value="InterPro"/>
</dbReference>
<dbReference type="RefSeq" id="XP_031564950.1">
    <property type="nucleotide sequence ID" value="XM_031709090.1"/>
</dbReference>
<dbReference type="InterPro" id="IPR003131">
    <property type="entry name" value="T1-type_BTB"/>
</dbReference>
<sequence>MKSCENNHVYELNPRLDKLDEESGARDERRSFDSSSEFSDRYKKDRRIIVNVSGLRFETYENTLQRFPETLLGSKEKREEYYDSAMNEYFFDRNRSTFEAILFFYQSKGKLVRPNGVPFLIFTEELRFFEIGREFVQRLEEEEGYGQKEVRILPKNTIQRKIWELFEYPDSSFGARVLATFSVSIILLSIVVFCIETLPQYRCVTNSENVGCERKVVETGRTNSTTTVSSKRRADRSIAWFVMEVLCISWFTLEYLVRLFSSPHKLLFARSFLNVIDLVAILPYYITLPMENTKITSLAVLRVIRLVRVFRIFKLSRHSRGLQVLGQTLRASSRELGMLIFFLFISVILFASAVYYAEEEDPRSKFNSIPDAFWWAVVTMTTVGYGDMFPVTLWGKIVGSICAISGVLTIALPVPVIVSNFNYFYKREQLASSLDLAENGQSPYASYCEQEESEGDMVNGPLVSSPSGQIPSPTNQNTYNLEVKVETPV</sequence>
<keyword evidence="10 12" id="KW-0472">Membrane</keyword>
<dbReference type="GO" id="GO:0051260">
    <property type="term" value="P:protein homooligomerization"/>
    <property type="evidence" value="ECO:0007669"/>
    <property type="project" value="InterPro"/>
</dbReference>
<dbReference type="InterPro" id="IPR028325">
    <property type="entry name" value="VG_K_chnl"/>
</dbReference>
<keyword evidence="7" id="KW-0630">Potassium</keyword>
<feature type="transmembrane region" description="Helical" evidence="12">
    <location>
        <begin position="238"/>
        <end position="260"/>
    </location>
</feature>
<feature type="transmembrane region" description="Helical" evidence="12">
    <location>
        <begin position="267"/>
        <end position="286"/>
    </location>
</feature>
<evidence type="ECO:0000256" key="10">
    <source>
        <dbReference type="ARBA" id="ARBA00023136"/>
    </source>
</evidence>
<dbReference type="PRINTS" id="PR01496">
    <property type="entry name" value="SHAKERCHANEL"/>
</dbReference>